<feature type="compositionally biased region" description="Acidic residues" evidence="5">
    <location>
        <begin position="819"/>
        <end position="850"/>
    </location>
</feature>
<dbReference type="GO" id="GO:0006334">
    <property type="term" value="P:nucleosome assembly"/>
    <property type="evidence" value="ECO:0007669"/>
    <property type="project" value="TreeGrafter"/>
</dbReference>
<dbReference type="AlphaFoldDB" id="A0A7S1FKT5"/>
<feature type="region of interest" description="Disordered" evidence="5">
    <location>
        <begin position="607"/>
        <end position="633"/>
    </location>
</feature>
<feature type="region of interest" description="Disordered" evidence="5">
    <location>
        <begin position="549"/>
        <end position="570"/>
    </location>
</feature>
<organism evidence="7">
    <name type="scientific">Corethron hystrix</name>
    <dbReference type="NCBI Taxonomy" id="216773"/>
    <lineage>
        <taxon>Eukaryota</taxon>
        <taxon>Sar</taxon>
        <taxon>Stramenopiles</taxon>
        <taxon>Ochrophyta</taxon>
        <taxon>Bacillariophyta</taxon>
        <taxon>Coscinodiscophyceae</taxon>
        <taxon>Corethrophycidae</taxon>
        <taxon>Corethrales</taxon>
        <taxon>Corethraceae</taxon>
        <taxon>Corethron</taxon>
    </lineage>
</organism>
<proteinExistence type="predicted"/>
<accession>A0A7S1FKT5</accession>
<evidence type="ECO:0000256" key="4">
    <source>
        <dbReference type="ARBA" id="ARBA00023242"/>
    </source>
</evidence>
<keyword evidence="3" id="KW-0234">DNA repair</keyword>
<dbReference type="Pfam" id="PF12253">
    <property type="entry name" value="CAF1A_dimeriz"/>
    <property type="match status" value="1"/>
</dbReference>
<feature type="compositionally biased region" description="Basic residues" evidence="5">
    <location>
        <begin position="83"/>
        <end position="93"/>
    </location>
</feature>
<evidence type="ECO:0000256" key="3">
    <source>
        <dbReference type="ARBA" id="ARBA00023204"/>
    </source>
</evidence>
<comment type="subcellular location">
    <subcellularLocation>
        <location evidence="1">Nucleus</location>
    </subcellularLocation>
</comment>
<name>A0A7S1FKT5_9STRA</name>
<dbReference type="GO" id="GO:0006281">
    <property type="term" value="P:DNA repair"/>
    <property type="evidence" value="ECO:0007669"/>
    <property type="project" value="UniProtKB-KW"/>
</dbReference>
<dbReference type="EMBL" id="HBFR01002711">
    <property type="protein sequence ID" value="CAD8874641.1"/>
    <property type="molecule type" value="Transcribed_RNA"/>
</dbReference>
<feature type="compositionally biased region" description="Polar residues" evidence="5">
    <location>
        <begin position="17"/>
        <end position="26"/>
    </location>
</feature>
<feature type="region of interest" description="Disordered" evidence="5">
    <location>
        <begin position="1031"/>
        <end position="1054"/>
    </location>
</feature>
<evidence type="ECO:0000313" key="7">
    <source>
        <dbReference type="EMBL" id="CAD8874641.1"/>
    </source>
</evidence>
<evidence type="ECO:0000259" key="6">
    <source>
        <dbReference type="Pfam" id="PF12253"/>
    </source>
</evidence>
<reference evidence="7" key="1">
    <citation type="submission" date="2021-01" db="EMBL/GenBank/DDBJ databases">
        <authorList>
            <person name="Corre E."/>
            <person name="Pelletier E."/>
            <person name="Niang G."/>
            <person name="Scheremetjew M."/>
            <person name="Finn R."/>
            <person name="Kale V."/>
            <person name="Holt S."/>
            <person name="Cochrane G."/>
            <person name="Meng A."/>
            <person name="Brown T."/>
            <person name="Cohen L."/>
        </authorList>
    </citation>
    <scope>NUCLEOTIDE SEQUENCE</scope>
    <source>
        <strain evidence="7">308</strain>
    </source>
</reference>
<sequence>MPTLITLNDGNVVHPRTPSSAGSPRSNVILVTKKSPPPQQQNSGIFESNGAPKSVAVPVPPSTPRGHPPSSVPSSTPASARVVRSRTPTRRVPRSITPSRRTTEGSASGKGRNPGSSSKKQPTLGAFFGVTSLTTTASPPPSAPTPRRLEEDVVPTACLTSTPISTEGISSGTRGEEAAVDSFVRPPKVQMSPPVQGTEETEVEVSGVSKSPLKQKKALVEVKTVVSRQTNNLMASFSAQKLRGKRSSITLMEARQKSHNLLEVRGPDLQTPPVTPQRILEKKAVNSTSKIIQGSDSVPTSVEINLTSASSRVQRDERNPSPEPTQGDSDTPGSLPQGYDSTCRASLVTDVDPRLPKYLKRMTELLSKFSRVRDCGEEYLEGGILSSSEERVDCASFPDELLPAIACMVQGSPSPLCDLVIHFLACLQSVRPNTTLQPAMVSEKIKLLAERKPYGILASKKTDRFDDVDDQAVWRWEVICLDILPLDKVAQVKVARMQRRRLGAHYRAIGRLAQALNSPTTNLAKISMEEEKVLKYEREEEKARLLQEQKEAEKKKREEEKQQRKADKEEMARLKEEAFKKKREEKEENLKKKKEERDEILKKRKEEKEEALKKKKEEREEAIKRKKEEREEAVKRKRIEMEMQKEIDNNKRKERMMSYFSTTSTKKRVVACQMASGDDISNRNAAYAPKDKHGVSLSMGKNLANGTDFNSKLFHQSFDSVLSSSDLMQFWAARNHPHACRKKKAKWRKLSVAVAVPSSAFCGPAYSEHREVLLHDRTKYLHFWEDYRPPYYGTWSKRSNAVSGRRPFGKDGSLDYEYASEEEWEEEGPGEDCQADGDDDSVDEGAEAAGEDFQGWLVDDDDFGLDDEEEDSRKLRRQGMCIGESEGVGGGVASILVAPGPRGEPIGQEALKRSGDSAFQMIEDHRVVLISTDAVCLDAFEPPSATSEKARGVEGEMLEEFIRFIHSSTVRSKSKLVDEYLEAHPGPSKMKMLKKLDTIIGTKSELAGGSGCVWTVKESFLEEKGLMHLKPAPVETSNSTGSHAEKDNLPSEPKAPKIRYTRLVDKELKLFVRFIQEGQHKSKEALVKVFVAAHQPEGLVFSKKHATEKLLEIGTKIDLKGVGWIWDVPEKTLEGLDMMSYKRKVPKPEPVCEPLPKKRPILEMFSAIAKKKKLASVTNTSTCQSNI</sequence>
<feature type="region of interest" description="Disordered" evidence="5">
    <location>
        <begin position="187"/>
        <end position="209"/>
    </location>
</feature>
<dbReference type="GO" id="GO:0033186">
    <property type="term" value="C:CAF-1 complex"/>
    <property type="evidence" value="ECO:0007669"/>
    <property type="project" value="TreeGrafter"/>
</dbReference>
<feature type="region of interest" description="Disordered" evidence="5">
    <location>
        <begin position="819"/>
        <end position="871"/>
    </location>
</feature>
<dbReference type="InterPro" id="IPR022043">
    <property type="entry name" value="CAF1A_DD"/>
</dbReference>
<feature type="region of interest" description="Disordered" evidence="5">
    <location>
        <begin position="308"/>
        <end position="341"/>
    </location>
</feature>
<protein>
    <recommendedName>
        <fullName evidence="6">Chromatin assembly factor 1 subunit A dimerization domain-containing protein</fullName>
    </recommendedName>
</protein>
<keyword evidence="4" id="KW-0539">Nucleus</keyword>
<keyword evidence="2" id="KW-0227">DNA damage</keyword>
<evidence type="ECO:0000256" key="2">
    <source>
        <dbReference type="ARBA" id="ARBA00022763"/>
    </source>
</evidence>
<feature type="compositionally biased region" description="Polar residues" evidence="5">
    <location>
        <begin position="324"/>
        <end position="341"/>
    </location>
</feature>
<feature type="domain" description="Chromatin assembly factor 1 subunit A dimerization" evidence="6">
    <location>
        <begin position="779"/>
        <end position="845"/>
    </location>
</feature>
<dbReference type="PANTHER" id="PTHR15272">
    <property type="entry name" value="CHROMATIN ASSEMBLY FACTOR 1 SUBUNIT A CAF-1 SUBUNIT A"/>
    <property type="match status" value="1"/>
</dbReference>
<feature type="region of interest" description="Disordered" evidence="5">
    <location>
        <begin position="131"/>
        <end position="150"/>
    </location>
</feature>
<feature type="compositionally biased region" description="Acidic residues" evidence="5">
    <location>
        <begin position="858"/>
        <end position="870"/>
    </location>
</feature>
<dbReference type="PANTHER" id="PTHR15272:SF0">
    <property type="entry name" value="CHROMATIN ASSEMBLY FACTOR 1 SUBUNIT A"/>
    <property type="match status" value="1"/>
</dbReference>
<dbReference type="GO" id="GO:0005634">
    <property type="term" value="C:nucleus"/>
    <property type="evidence" value="ECO:0007669"/>
    <property type="project" value="UniProtKB-SubCell"/>
</dbReference>
<gene>
    <name evidence="7" type="ORF">CHYS00102_LOCUS1816</name>
</gene>
<evidence type="ECO:0000256" key="5">
    <source>
        <dbReference type="SAM" id="MobiDB-lite"/>
    </source>
</evidence>
<feature type="compositionally biased region" description="Low complexity" evidence="5">
    <location>
        <begin position="72"/>
        <end position="82"/>
    </location>
</feature>
<feature type="compositionally biased region" description="Pro residues" evidence="5">
    <location>
        <begin position="58"/>
        <end position="71"/>
    </location>
</feature>
<evidence type="ECO:0000256" key="1">
    <source>
        <dbReference type="ARBA" id="ARBA00004123"/>
    </source>
</evidence>
<feature type="region of interest" description="Disordered" evidence="5">
    <location>
        <begin position="1"/>
        <end position="123"/>
    </location>
</feature>